<feature type="transmembrane region" description="Helical" evidence="6">
    <location>
        <begin position="33"/>
        <end position="49"/>
    </location>
</feature>
<keyword evidence="5 6" id="KW-0472">Membrane</keyword>
<dbReference type="InterPro" id="IPR020846">
    <property type="entry name" value="MFS_dom"/>
</dbReference>
<protein>
    <submittedName>
        <fullName evidence="8">MFS transporter</fullName>
    </submittedName>
</protein>
<accession>A0A399RS57</accession>
<dbReference type="InterPro" id="IPR036259">
    <property type="entry name" value="MFS_trans_sf"/>
</dbReference>
<feature type="transmembrane region" description="Helical" evidence="6">
    <location>
        <begin position="61"/>
        <end position="80"/>
    </location>
</feature>
<sequence length="387" mass="41980">MMALNALAIDTMLPALHNIATTYSLQHENDQQLVIFAYVLGFGAPQLVFGPISDRFGRKGVALFCIAAYSIAGFACMLSWTFDLLLFTRFLQGIAASGIRVVAVSIVRDLMEGRAMARIMSLVMTVFMIVPILAPAVGQGVMLLAPWQWTFGILSLAGIGCGTWIALRLPETLKPEDRQPLNVAQTFRGYKRVVTTPVTIGYMGASGVIFGALFSYVASSEQVFREVFNKTDTFVLWFAGIAGALSVSNFMNSRIVERFGMRRVSHTVLIGFILLSILNAALMATMGERLEIFYPLFALTFACFGMMGANFSALGMEPLGRIAGTASAAYGFMTTTVASFFGWMVASRFDGSVVPILEGYVGLGIASLVIVLITERGKLFGTREDEA</sequence>
<evidence type="ECO:0000256" key="2">
    <source>
        <dbReference type="ARBA" id="ARBA00022448"/>
    </source>
</evidence>
<feature type="transmembrane region" description="Helical" evidence="6">
    <location>
        <begin position="352"/>
        <end position="373"/>
    </location>
</feature>
<dbReference type="GO" id="GO:0005886">
    <property type="term" value="C:plasma membrane"/>
    <property type="evidence" value="ECO:0007669"/>
    <property type="project" value="TreeGrafter"/>
</dbReference>
<feature type="transmembrane region" description="Helical" evidence="6">
    <location>
        <begin position="328"/>
        <end position="346"/>
    </location>
</feature>
<organism evidence="8 9">
    <name type="scientific">Henriciella mobilis</name>
    <dbReference type="NCBI Taxonomy" id="2305467"/>
    <lineage>
        <taxon>Bacteria</taxon>
        <taxon>Pseudomonadati</taxon>
        <taxon>Pseudomonadota</taxon>
        <taxon>Alphaproteobacteria</taxon>
        <taxon>Hyphomonadales</taxon>
        <taxon>Hyphomonadaceae</taxon>
        <taxon>Henriciella</taxon>
    </lineage>
</organism>
<dbReference type="AlphaFoldDB" id="A0A399RS57"/>
<evidence type="ECO:0000256" key="5">
    <source>
        <dbReference type="ARBA" id="ARBA00023136"/>
    </source>
</evidence>
<dbReference type="PANTHER" id="PTHR23502:SF132">
    <property type="entry name" value="POLYAMINE TRANSPORTER 2-RELATED"/>
    <property type="match status" value="1"/>
</dbReference>
<feature type="transmembrane region" description="Helical" evidence="6">
    <location>
        <begin position="292"/>
        <end position="316"/>
    </location>
</feature>
<evidence type="ECO:0000256" key="3">
    <source>
        <dbReference type="ARBA" id="ARBA00022692"/>
    </source>
</evidence>
<comment type="subcellular location">
    <subcellularLocation>
        <location evidence="1">Membrane</location>
        <topology evidence="1">Multi-pass membrane protein</topology>
    </subcellularLocation>
</comment>
<dbReference type="GO" id="GO:0022857">
    <property type="term" value="F:transmembrane transporter activity"/>
    <property type="evidence" value="ECO:0007669"/>
    <property type="project" value="InterPro"/>
</dbReference>
<evidence type="ECO:0000256" key="4">
    <source>
        <dbReference type="ARBA" id="ARBA00022989"/>
    </source>
</evidence>
<feature type="domain" description="Major facilitator superfamily (MFS) profile" evidence="7">
    <location>
        <begin position="1"/>
        <end position="376"/>
    </location>
</feature>
<dbReference type="PANTHER" id="PTHR23502">
    <property type="entry name" value="MAJOR FACILITATOR SUPERFAMILY"/>
    <property type="match status" value="1"/>
</dbReference>
<dbReference type="EMBL" id="QWFX01000005">
    <property type="protein sequence ID" value="RIJ32385.1"/>
    <property type="molecule type" value="Genomic_DNA"/>
</dbReference>
<dbReference type="InterPro" id="IPR011701">
    <property type="entry name" value="MFS"/>
</dbReference>
<reference evidence="8 9" key="1">
    <citation type="submission" date="2018-08" db="EMBL/GenBank/DDBJ databases">
        <title>Henriciella mobilis sp. nov., isolated from seawater.</title>
        <authorList>
            <person name="Cheng H."/>
            <person name="Wu Y.-H."/>
            <person name="Xu X.-W."/>
            <person name="Guo L.-L."/>
        </authorList>
    </citation>
    <scope>NUCLEOTIDE SEQUENCE [LARGE SCALE GENOMIC DNA]</scope>
    <source>
        <strain evidence="8 9">JN25</strain>
    </source>
</reference>
<dbReference type="SUPFAM" id="SSF103473">
    <property type="entry name" value="MFS general substrate transporter"/>
    <property type="match status" value="1"/>
</dbReference>
<feature type="transmembrane region" description="Helical" evidence="6">
    <location>
        <begin position="86"/>
        <end position="107"/>
    </location>
</feature>
<dbReference type="CDD" id="cd17320">
    <property type="entry name" value="MFS_MdfA_MDR_like"/>
    <property type="match status" value="1"/>
</dbReference>
<evidence type="ECO:0000256" key="1">
    <source>
        <dbReference type="ARBA" id="ARBA00004141"/>
    </source>
</evidence>
<dbReference type="PROSITE" id="PS50850">
    <property type="entry name" value="MFS"/>
    <property type="match status" value="1"/>
</dbReference>
<keyword evidence="2" id="KW-0813">Transport</keyword>
<evidence type="ECO:0000313" key="8">
    <source>
        <dbReference type="EMBL" id="RIJ32385.1"/>
    </source>
</evidence>
<dbReference type="Pfam" id="PF07690">
    <property type="entry name" value="MFS_1"/>
    <property type="match status" value="1"/>
</dbReference>
<evidence type="ECO:0000313" key="9">
    <source>
        <dbReference type="Proteomes" id="UP000266385"/>
    </source>
</evidence>
<keyword evidence="3 6" id="KW-0812">Transmembrane</keyword>
<feature type="transmembrane region" description="Helical" evidence="6">
    <location>
        <begin position="190"/>
        <end position="214"/>
    </location>
</feature>
<dbReference type="OrthoDB" id="9800416at2"/>
<keyword evidence="4 6" id="KW-1133">Transmembrane helix</keyword>
<evidence type="ECO:0000259" key="7">
    <source>
        <dbReference type="PROSITE" id="PS50850"/>
    </source>
</evidence>
<name>A0A399RS57_9PROT</name>
<proteinExistence type="predicted"/>
<feature type="transmembrane region" description="Helical" evidence="6">
    <location>
        <begin position="234"/>
        <end position="252"/>
    </location>
</feature>
<feature type="transmembrane region" description="Helical" evidence="6">
    <location>
        <begin position="119"/>
        <end position="137"/>
    </location>
</feature>
<gene>
    <name evidence="8" type="ORF">D1223_00530</name>
</gene>
<comment type="caution">
    <text evidence="8">The sequence shown here is derived from an EMBL/GenBank/DDBJ whole genome shotgun (WGS) entry which is preliminary data.</text>
</comment>
<keyword evidence="9" id="KW-1185">Reference proteome</keyword>
<dbReference type="GO" id="GO:1990961">
    <property type="term" value="P:xenobiotic detoxification by transmembrane export across the plasma membrane"/>
    <property type="evidence" value="ECO:0007669"/>
    <property type="project" value="TreeGrafter"/>
</dbReference>
<feature type="transmembrane region" description="Helical" evidence="6">
    <location>
        <begin position="264"/>
        <end position="286"/>
    </location>
</feature>
<dbReference type="Proteomes" id="UP000266385">
    <property type="component" value="Unassembled WGS sequence"/>
</dbReference>
<evidence type="ECO:0000256" key="6">
    <source>
        <dbReference type="SAM" id="Phobius"/>
    </source>
</evidence>
<dbReference type="Gene3D" id="1.20.1720.10">
    <property type="entry name" value="Multidrug resistance protein D"/>
    <property type="match status" value="1"/>
</dbReference>
<feature type="transmembrane region" description="Helical" evidence="6">
    <location>
        <begin position="149"/>
        <end position="169"/>
    </location>
</feature>